<dbReference type="VEuPathDB" id="FungiDB:UREG_05962"/>
<dbReference type="GeneID" id="8444356"/>
<dbReference type="AlphaFoldDB" id="C4JU23"/>
<dbReference type="EMBL" id="CH476617">
    <property type="protein sequence ID" value="EEP81120.1"/>
    <property type="molecule type" value="Genomic_DNA"/>
</dbReference>
<evidence type="ECO:0000313" key="1">
    <source>
        <dbReference type="EMBL" id="EEP81120.1"/>
    </source>
</evidence>
<organism evidence="1 2">
    <name type="scientific">Uncinocarpus reesii (strain UAMH 1704)</name>
    <dbReference type="NCBI Taxonomy" id="336963"/>
    <lineage>
        <taxon>Eukaryota</taxon>
        <taxon>Fungi</taxon>
        <taxon>Dikarya</taxon>
        <taxon>Ascomycota</taxon>
        <taxon>Pezizomycotina</taxon>
        <taxon>Eurotiomycetes</taxon>
        <taxon>Eurotiomycetidae</taxon>
        <taxon>Onygenales</taxon>
        <taxon>Onygenaceae</taxon>
        <taxon>Uncinocarpus</taxon>
    </lineage>
</organism>
<dbReference type="OrthoDB" id="10066232at2759"/>
<sequence>MDIKGAAIAVHIAMSARLIPYAVAGRYAVELLYVKGPDGPEYDSCQKTLTIIVDCDEDYAINVLLDSGEPFAVTSSLGLVYDPHVGYISADPISIEIHQSHQDPYLLPWISWSPKLCCSINSVLCMQVLHPKVFVIAMARLWNFAPEHCDAKRYLADVVYLLQWLVEKKMEIDFNAYRGPRKRVLLMTFSTLYSLCDEVRGLLQSTMRVEDFVAVRDDNIPYY</sequence>
<dbReference type="RefSeq" id="XP_002585273.1">
    <property type="nucleotide sequence ID" value="XM_002585227.1"/>
</dbReference>
<evidence type="ECO:0000313" key="2">
    <source>
        <dbReference type="Proteomes" id="UP000002058"/>
    </source>
</evidence>
<dbReference type="Proteomes" id="UP000002058">
    <property type="component" value="Unassembled WGS sequence"/>
</dbReference>
<dbReference type="eggNOG" id="ENOG502T7MY">
    <property type="taxonomic scope" value="Eukaryota"/>
</dbReference>
<reference evidence="2" key="1">
    <citation type="journal article" date="2009" name="Genome Res.">
        <title>Comparative genomic analyses of the human fungal pathogens Coccidioides and their relatives.</title>
        <authorList>
            <person name="Sharpton T.J."/>
            <person name="Stajich J.E."/>
            <person name="Rounsley S.D."/>
            <person name="Gardner M.J."/>
            <person name="Wortman J.R."/>
            <person name="Jordar V.S."/>
            <person name="Maiti R."/>
            <person name="Kodira C.D."/>
            <person name="Neafsey D.E."/>
            <person name="Zeng Q."/>
            <person name="Hung C.-Y."/>
            <person name="McMahan C."/>
            <person name="Muszewska A."/>
            <person name="Grynberg M."/>
            <person name="Mandel M.A."/>
            <person name="Kellner E.M."/>
            <person name="Barker B.M."/>
            <person name="Galgiani J.N."/>
            <person name="Orbach M.J."/>
            <person name="Kirkland T.N."/>
            <person name="Cole G.T."/>
            <person name="Henn M.R."/>
            <person name="Birren B.W."/>
            <person name="Taylor J.W."/>
        </authorList>
    </citation>
    <scope>NUCLEOTIDE SEQUENCE [LARGE SCALE GENOMIC DNA]</scope>
    <source>
        <strain evidence="2">UAMH 1704</strain>
    </source>
</reference>
<accession>C4JU23</accession>
<dbReference type="OMA" id="MARLWNF"/>
<dbReference type="HOGENOM" id="CLU_1240948_0_0_1"/>
<gene>
    <name evidence="1" type="ORF">UREG_05962</name>
</gene>
<proteinExistence type="predicted"/>
<keyword evidence="2" id="KW-1185">Reference proteome</keyword>
<dbReference type="KEGG" id="ure:UREG_05962"/>
<dbReference type="InParanoid" id="C4JU23"/>
<protein>
    <submittedName>
        <fullName evidence="1">Uncharacterized protein</fullName>
    </submittedName>
</protein>
<name>C4JU23_UNCRE</name>